<dbReference type="PANTHER" id="PTHR34293:SF1">
    <property type="entry name" value="HTH-TYPE TRANSCRIPTIONAL REGULATOR TRMBL2"/>
    <property type="match status" value="1"/>
</dbReference>
<evidence type="ECO:0000259" key="1">
    <source>
        <dbReference type="SMART" id="SM00421"/>
    </source>
</evidence>
<organism evidence="2 3">
    <name type="scientific">Streptomyces thermolineatus</name>
    <dbReference type="NCBI Taxonomy" id="44033"/>
    <lineage>
        <taxon>Bacteria</taxon>
        <taxon>Bacillati</taxon>
        <taxon>Actinomycetota</taxon>
        <taxon>Actinomycetes</taxon>
        <taxon>Kitasatosporales</taxon>
        <taxon>Streptomycetaceae</taxon>
        <taxon>Streptomyces</taxon>
    </lineage>
</organism>
<dbReference type="EMBL" id="BAAATA010000033">
    <property type="protein sequence ID" value="GAA2503022.1"/>
    <property type="molecule type" value="Genomic_DNA"/>
</dbReference>
<evidence type="ECO:0000313" key="2">
    <source>
        <dbReference type="EMBL" id="GAA2503022.1"/>
    </source>
</evidence>
<accession>A0ABN3MJ70</accession>
<dbReference type="PANTHER" id="PTHR34293">
    <property type="entry name" value="HTH-TYPE TRANSCRIPTIONAL REGULATOR TRMBL2"/>
    <property type="match status" value="1"/>
</dbReference>
<gene>
    <name evidence="2" type="ORF">GCM10010406_44470</name>
</gene>
<reference evidence="2 3" key="1">
    <citation type="journal article" date="2019" name="Int. J. Syst. Evol. Microbiol.">
        <title>The Global Catalogue of Microorganisms (GCM) 10K type strain sequencing project: providing services to taxonomists for standard genome sequencing and annotation.</title>
        <authorList>
            <consortium name="The Broad Institute Genomics Platform"/>
            <consortium name="The Broad Institute Genome Sequencing Center for Infectious Disease"/>
            <person name="Wu L."/>
            <person name="Ma J."/>
        </authorList>
    </citation>
    <scope>NUCLEOTIDE SEQUENCE [LARGE SCALE GENOMIC DNA]</scope>
    <source>
        <strain evidence="2 3">JCM 6307</strain>
    </source>
</reference>
<dbReference type="InterPro" id="IPR051797">
    <property type="entry name" value="TrmB-like"/>
</dbReference>
<dbReference type="InterPro" id="IPR016032">
    <property type="entry name" value="Sig_transdc_resp-reg_C-effctor"/>
</dbReference>
<dbReference type="InterPro" id="IPR036388">
    <property type="entry name" value="WH-like_DNA-bd_sf"/>
</dbReference>
<dbReference type="InterPro" id="IPR000792">
    <property type="entry name" value="Tscrpt_reg_LuxR_C"/>
</dbReference>
<name>A0ABN3MJ70_9ACTN</name>
<comment type="caution">
    <text evidence="2">The sequence shown here is derived from an EMBL/GenBank/DDBJ whole genome shotgun (WGS) entry which is preliminary data.</text>
</comment>
<feature type="domain" description="HTH luxR-type" evidence="1">
    <location>
        <begin position="277"/>
        <end position="334"/>
    </location>
</feature>
<dbReference type="Proteomes" id="UP001501358">
    <property type="component" value="Unassembled WGS sequence"/>
</dbReference>
<sequence length="343" mass="37619">MSQDAEAATWAPTDDAGSLPRLDDDAVRVFEWVAHRGELDAEEAGAELGLPDDRIGAAVSDLLSLHLLRRLPGPRGQVVPVVPEAAAASLVSPLEASLRRQLADIERLRGELTMLSPLYARGQRRQRSSEPLSQVLELDTVIGLIADAAARCQDEVLTCQPGGGRSPSLLEQAFARDYAMLQRGVRMRTLYQHTARHHAPTQEYVRRITAAGAQVRTLSELFGRMIAFDGEVVFVPHREARDGAVVVRDPSTVAYLCSVFDHAWSLAEPYSPARPDDSSLDEIKQAIVRLLSEGMKDEMIARRLGMSLRTCRKHIAEIMEGLGATSRFQAGFLIRARTPAPDA</sequence>
<protein>
    <recommendedName>
        <fullName evidence="1">HTH luxR-type domain-containing protein</fullName>
    </recommendedName>
</protein>
<dbReference type="SUPFAM" id="SSF46894">
    <property type="entry name" value="C-terminal effector domain of the bipartite response regulators"/>
    <property type="match status" value="1"/>
</dbReference>
<proteinExistence type="predicted"/>
<dbReference type="Pfam" id="PF00196">
    <property type="entry name" value="GerE"/>
    <property type="match status" value="1"/>
</dbReference>
<dbReference type="RefSeq" id="WP_344385021.1">
    <property type="nucleotide sequence ID" value="NZ_BAAATA010000033.1"/>
</dbReference>
<dbReference type="CDD" id="cd06170">
    <property type="entry name" value="LuxR_C_like"/>
    <property type="match status" value="1"/>
</dbReference>
<evidence type="ECO:0000313" key="3">
    <source>
        <dbReference type="Proteomes" id="UP001501358"/>
    </source>
</evidence>
<dbReference type="SMART" id="SM00421">
    <property type="entry name" value="HTH_LUXR"/>
    <property type="match status" value="1"/>
</dbReference>
<dbReference type="Gene3D" id="1.10.10.10">
    <property type="entry name" value="Winged helix-like DNA-binding domain superfamily/Winged helix DNA-binding domain"/>
    <property type="match status" value="1"/>
</dbReference>
<keyword evidence="3" id="KW-1185">Reference proteome</keyword>